<dbReference type="STRING" id="1392250.A0A2I2G1U1"/>
<evidence type="ECO:0000259" key="3">
    <source>
        <dbReference type="PROSITE" id="PS50053"/>
    </source>
</evidence>
<keyword evidence="6" id="KW-1185">Reference proteome</keyword>
<dbReference type="GO" id="GO:0051087">
    <property type="term" value="F:protein-folding chaperone binding"/>
    <property type="evidence" value="ECO:0007669"/>
    <property type="project" value="InterPro"/>
</dbReference>
<dbReference type="AlphaFoldDB" id="A0A2I2G1U1"/>
<comment type="caution">
    <text evidence="5">The sequence shown here is derived from an EMBL/GenBank/DDBJ whole genome shotgun (WGS) entry which is preliminary data.</text>
</comment>
<dbReference type="VEuPathDB" id="FungiDB:P170DRAFT_224773"/>
<dbReference type="PANTHER" id="PTHR14942">
    <property type="entry name" value="U11/U12 SMALL NUCLEAR RIBONUCLEOPROTEIN 25 KDA PROTEIN"/>
    <property type="match status" value="1"/>
</dbReference>
<dbReference type="SUPFAM" id="SSF54236">
    <property type="entry name" value="Ubiquitin-like"/>
    <property type="match status" value="1"/>
</dbReference>
<evidence type="ECO:0000256" key="1">
    <source>
        <dbReference type="SAM" id="MobiDB-lite"/>
    </source>
</evidence>
<dbReference type="Gene3D" id="1.20.58.120">
    <property type="entry name" value="BAG domain"/>
    <property type="match status" value="1"/>
</dbReference>
<dbReference type="OrthoDB" id="417450at2759"/>
<dbReference type="InterPro" id="IPR036533">
    <property type="entry name" value="BAG_dom_sf"/>
</dbReference>
<dbReference type="SUPFAM" id="SSF63491">
    <property type="entry name" value="BAG domain"/>
    <property type="match status" value="1"/>
</dbReference>
<feature type="domain" description="BAG" evidence="4">
    <location>
        <begin position="317"/>
        <end position="382"/>
    </location>
</feature>
<name>A0A2I2G1U1_9EURO</name>
<dbReference type="GO" id="GO:0000398">
    <property type="term" value="P:mRNA splicing, via spliceosome"/>
    <property type="evidence" value="ECO:0007669"/>
    <property type="project" value="InterPro"/>
</dbReference>
<sequence>MTHLLSQVSQSSLGETCAFYLDYIAGNVPPSLRSLQHKFVTNTLAPHPHWIADLRHVFAADQHRATLVVVTLLLASAIAAVVIMSWRSRFTNLWPSRSPYPHVSESDYSYISPDQIVEPPSRAYDDQDNEPDTLLLKHRKNTYELRFPAYAINDGVLSVGQLRQRAAEVTHAPDPKRIKLLYKGKLLGDDSLPCRSEGLKQDSEVFCVVSEVRPGESTPSDLSDAEVEKSAVGGDASETPEKRKRNRNRNKNKKGKGKNKDKRTGEPGPVPPAVDQPKPSSSGMPPPAPNLKALPTAIEQVSALAGYFYTELAPLCEAYIASPPTEQKARDFEHKKLSETIMAQVLLKADGIEPDGQEDTRNARKALIKETQSVLSRLDQAEKS</sequence>
<dbReference type="GeneID" id="36550577"/>
<dbReference type="InterPro" id="IPR029071">
    <property type="entry name" value="Ubiquitin-like_domsf"/>
</dbReference>
<protein>
    <recommendedName>
        <fullName evidence="7">BAG domain protein</fullName>
    </recommendedName>
</protein>
<feature type="transmembrane region" description="Helical" evidence="2">
    <location>
        <begin position="65"/>
        <end position="86"/>
    </location>
</feature>
<dbReference type="Gene3D" id="3.10.20.90">
    <property type="entry name" value="Phosphatidylinositol 3-kinase Catalytic Subunit, Chain A, domain 1"/>
    <property type="match status" value="1"/>
</dbReference>
<dbReference type="InterPro" id="IPR039690">
    <property type="entry name" value="SNRNP25"/>
</dbReference>
<dbReference type="EMBL" id="MSFO01000006">
    <property type="protein sequence ID" value="PLB46842.1"/>
    <property type="molecule type" value="Genomic_DNA"/>
</dbReference>
<keyword evidence="2" id="KW-1133">Transmembrane helix</keyword>
<dbReference type="PROSITE" id="PS51035">
    <property type="entry name" value="BAG"/>
    <property type="match status" value="1"/>
</dbReference>
<dbReference type="RefSeq" id="XP_024702144.1">
    <property type="nucleotide sequence ID" value="XM_024842878.1"/>
</dbReference>
<dbReference type="PANTHER" id="PTHR14942:SF0">
    <property type="entry name" value="U11_U12 SMALL NUCLEAR RIBONUCLEOPROTEIN 25 KDA PROTEIN"/>
    <property type="match status" value="1"/>
</dbReference>
<evidence type="ECO:0000256" key="2">
    <source>
        <dbReference type="SAM" id="Phobius"/>
    </source>
</evidence>
<reference evidence="5 6" key="1">
    <citation type="submission" date="2016-12" db="EMBL/GenBank/DDBJ databases">
        <title>The genomes of Aspergillus section Nigri reveals drivers in fungal speciation.</title>
        <authorList>
            <consortium name="DOE Joint Genome Institute"/>
            <person name="Vesth T.C."/>
            <person name="Nybo J."/>
            <person name="Theobald S."/>
            <person name="Brandl J."/>
            <person name="Frisvad J.C."/>
            <person name="Nielsen K.F."/>
            <person name="Lyhne E.K."/>
            <person name="Kogle M.E."/>
            <person name="Kuo A."/>
            <person name="Riley R."/>
            <person name="Clum A."/>
            <person name="Nolan M."/>
            <person name="Lipzen A."/>
            <person name="Salamov A."/>
            <person name="Henrissat B."/>
            <person name="Wiebenga A."/>
            <person name="De Vries R.P."/>
            <person name="Grigoriev I.V."/>
            <person name="Mortensen U.H."/>
            <person name="Andersen M.R."/>
            <person name="Baker S.E."/>
        </authorList>
    </citation>
    <scope>NUCLEOTIDE SEQUENCE [LARGE SCALE GENOMIC DNA]</scope>
    <source>
        <strain evidence="5 6">IBT 23096</strain>
    </source>
</reference>
<evidence type="ECO:0008006" key="7">
    <source>
        <dbReference type="Google" id="ProtNLM"/>
    </source>
</evidence>
<dbReference type="Pfam" id="PF02179">
    <property type="entry name" value="BAG"/>
    <property type="match status" value="1"/>
</dbReference>
<feature type="region of interest" description="Disordered" evidence="1">
    <location>
        <begin position="212"/>
        <end position="291"/>
    </location>
</feature>
<gene>
    <name evidence="5" type="ORF">P170DRAFT_224773</name>
</gene>
<organism evidence="5 6">
    <name type="scientific">Aspergillus steynii IBT 23096</name>
    <dbReference type="NCBI Taxonomy" id="1392250"/>
    <lineage>
        <taxon>Eukaryota</taxon>
        <taxon>Fungi</taxon>
        <taxon>Dikarya</taxon>
        <taxon>Ascomycota</taxon>
        <taxon>Pezizomycotina</taxon>
        <taxon>Eurotiomycetes</taxon>
        <taxon>Eurotiomycetidae</taxon>
        <taxon>Eurotiales</taxon>
        <taxon>Aspergillaceae</taxon>
        <taxon>Aspergillus</taxon>
        <taxon>Aspergillus subgen. Circumdati</taxon>
    </lineage>
</organism>
<dbReference type="SMART" id="SM00264">
    <property type="entry name" value="BAG"/>
    <property type="match status" value="1"/>
</dbReference>
<evidence type="ECO:0000313" key="6">
    <source>
        <dbReference type="Proteomes" id="UP000234275"/>
    </source>
</evidence>
<keyword evidence="2" id="KW-0472">Membrane</keyword>
<dbReference type="GO" id="GO:0005681">
    <property type="term" value="C:spliceosomal complex"/>
    <property type="evidence" value="ECO:0007669"/>
    <property type="project" value="TreeGrafter"/>
</dbReference>
<dbReference type="InterPro" id="IPR000626">
    <property type="entry name" value="Ubiquitin-like_dom"/>
</dbReference>
<proteinExistence type="predicted"/>
<keyword evidence="2" id="KW-0812">Transmembrane</keyword>
<dbReference type="PROSITE" id="PS50053">
    <property type="entry name" value="UBIQUITIN_2"/>
    <property type="match status" value="1"/>
</dbReference>
<feature type="domain" description="Ubiquitin-like" evidence="3">
    <location>
        <begin position="158"/>
        <end position="214"/>
    </location>
</feature>
<accession>A0A2I2G1U1</accession>
<evidence type="ECO:0000313" key="5">
    <source>
        <dbReference type="EMBL" id="PLB46842.1"/>
    </source>
</evidence>
<dbReference type="InterPro" id="IPR003103">
    <property type="entry name" value="BAG_domain"/>
</dbReference>
<feature type="compositionally biased region" description="Basic residues" evidence="1">
    <location>
        <begin position="242"/>
        <end position="261"/>
    </location>
</feature>
<evidence type="ECO:0000259" key="4">
    <source>
        <dbReference type="PROSITE" id="PS51035"/>
    </source>
</evidence>
<dbReference type="Proteomes" id="UP000234275">
    <property type="component" value="Unassembled WGS sequence"/>
</dbReference>